<dbReference type="Proteomes" id="UP000283530">
    <property type="component" value="Unassembled WGS sequence"/>
</dbReference>
<comment type="similarity">
    <text evidence="1">Belongs to the ARG7 family.</text>
</comment>
<keyword evidence="3" id="KW-1185">Reference proteome</keyword>
<sequence>MGRREVAGVHFPWKRDSLMAQRNIKEEGSFGRRGIARSRNRGSIESETCTKSVADKGHLFVNTVDGKHFMVPLAYLNSLIFIELFKLSENQFGLACDGPITLPCDAVFMEFRCLSKDIEKALLNSIATGRCSTPSMLQQGQIHQ</sequence>
<reference evidence="2 3" key="1">
    <citation type="journal article" date="2019" name="Nat. Plants">
        <title>Stout camphor tree genome fills gaps in understanding of flowering plant genome evolution.</title>
        <authorList>
            <person name="Chaw S.M."/>
            <person name="Liu Y.C."/>
            <person name="Wu Y.W."/>
            <person name="Wang H.Y."/>
            <person name="Lin C.I."/>
            <person name="Wu C.S."/>
            <person name="Ke H.M."/>
            <person name="Chang L.Y."/>
            <person name="Hsu C.Y."/>
            <person name="Yang H.T."/>
            <person name="Sudianto E."/>
            <person name="Hsu M.H."/>
            <person name="Wu K.P."/>
            <person name="Wang L.N."/>
            <person name="Leebens-Mack J.H."/>
            <person name="Tsai I.J."/>
        </authorList>
    </citation>
    <scope>NUCLEOTIDE SEQUENCE [LARGE SCALE GENOMIC DNA]</scope>
    <source>
        <strain evidence="3">cv. Chaw 1501</strain>
        <tissue evidence="2">Young leaves</tissue>
    </source>
</reference>
<dbReference type="GO" id="GO:0009733">
    <property type="term" value="P:response to auxin"/>
    <property type="evidence" value="ECO:0007669"/>
    <property type="project" value="InterPro"/>
</dbReference>
<evidence type="ECO:0000313" key="2">
    <source>
        <dbReference type="EMBL" id="RWR90622.1"/>
    </source>
</evidence>
<dbReference type="Pfam" id="PF02519">
    <property type="entry name" value="Auxin_inducible"/>
    <property type="match status" value="1"/>
</dbReference>
<protein>
    <submittedName>
        <fullName evidence="2">Auxin-responsive protein SAUR64-like protein</fullName>
    </submittedName>
</protein>
<comment type="caution">
    <text evidence="2">The sequence shown here is derived from an EMBL/GenBank/DDBJ whole genome shotgun (WGS) entry which is preliminary data.</text>
</comment>
<dbReference type="InterPro" id="IPR003676">
    <property type="entry name" value="SAUR_fam"/>
</dbReference>
<gene>
    <name evidence="2" type="ORF">CKAN_01972400</name>
</gene>
<dbReference type="AlphaFoldDB" id="A0A443PIN6"/>
<evidence type="ECO:0000256" key="1">
    <source>
        <dbReference type="ARBA" id="ARBA00006974"/>
    </source>
</evidence>
<organism evidence="2 3">
    <name type="scientific">Cinnamomum micranthum f. kanehirae</name>
    <dbReference type="NCBI Taxonomy" id="337451"/>
    <lineage>
        <taxon>Eukaryota</taxon>
        <taxon>Viridiplantae</taxon>
        <taxon>Streptophyta</taxon>
        <taxon>Embryophyta</taxon>
        <taxon>Tracheophyta</taxon>
        <taxon>Spermatophyta</taxon>
        <taxon>Magnoliopsida</taxon>
        <taxon>Magnoliidae</taxon>
        <taxon>Laurales</taxon>
        <taxon>Lauraceae</taxon>
        <taxon>Cinnamomum</taxon>
    </lineage>
</organism>
<proteinExistence type="inferred from homology"/>
<name>A0A443PIN6_9MAGN</name>
<dbReference type="OrthoDB" id="1936278at2759"/>
<accession>A0A443PIN6</accession>
<evidence type="ECO:0000313" key="3">
    <source>
        <dbReference type="Proteomes" id="UP000283530"/>
    </source>
</evidence>
<dbReference type="EMBL" id="QPKB01000008">
    <property type="protein sequence ID" value="RWR90622.1"/>
    <property type="molecule type" value="Genomic_DNA"/>
</dbReference>
<dbReference type="PANTHER" id="PTHR31175">
    <property type="entry name" value="AUXIN-RESPONSIVE FAMILY PROTEIN"/>
    <property type="match status" value="1"/>
</dbReference>